<feature type="compositionally biased region" description="Basic and acidic residues" evidence="1">
    <location>
        <begin position="75"/>
        <end position="109"/>
    </location>
</feature>
<feature type="region of interest" description="Disordered" evidence="1">
    <location>
        <begin position="75"/>
        <end position="191"/>
    </location>
</feature>
<sequence>MGGAAVVAEPPAANAEIQKIKDEIAAMKDRVAQEFRKQTNLIKGKAKESKEAAESARDYIETEIGKLNANIKTKNDSLGKRIKESFALRDKEIGRLKEENQKLGEENKKLRNKGKAMKLPPPPKAKQQKPSPAKTPKPSPAKTPKPSPAKTPKPSPGKTPKRPQDEDKVSPSPKKPKPSKPSPEKGKTKDL</sequence>
<keyword evidence="3" id="KW-1185">Reference proteome</keyword>
<comment type="caution">
    <text evidence="2">The sequence shown here is derived from an EMBL/GenBank/DDBJ whole genome shotgun (WGS) entry which is preliminary data.</text>
</comment>
<name>A0A9P8M5U5_9HYPO</name>
<reference evidence="2 3" key="1">
    <citation type="submission" date="2020-07" db="EMBL/GenBank/DDBJ databases">
        <title>Metarhizium humberi genome.</title>
        <authorList>
            <person name="Lysoe E."/>
        </authorList>
    </citation>
    <scope>NUCLEOTIDE SEQUENCE [LARGE SCALE GENOMIC DNA]</scope>
    <source>
        <strain evidence="2 3">ESALQ1638</strain>
    </source>
</reference>
<organism evidence="2 3">
    <name type="scientific">Metarhizium humberi</name>
    <dbReference type="NCBI Taxonomy" id="2596975"/>
    <lineage>
        <taxon>Eukaryota</taxon>
        <taxon>Fungi</taxon>
        <taxon>Dikarya</taxon>
        <taxon>Ascomycota</taxon>
        <taxon>Pezizomycotina</taxon>
        <taxon>Sordariomycetes</taxon>
        <taxon>Hypocreomycetidae</taxon>
        <taxon>Hypocreales</taxon>
        <taxon>Clavicipitaceae</taxon>
        <taxon>Metarhizium</taxon>
    </lineage>
</organism>
<feature type="compositionally biased region" description="Pro residues" evidence="1">
    <location>
        <begin position="133"/>
        <end position="157"/>
    </location>
</feature>
<evidence type="ECO:0000313" key="2">
    <source>
        <dbReference type="EMBL" id="KAH0594087.1"/>
    </source>
</evidence>
<evidence type="ECO:0000313" key="3">
    <source>
        <dbReference type="Proteomes" id="UP000764110"/>
    </source>
</evidence>
<dbReference type="EMBL" id="JACEFI010000017">
    <property type="protein sequence ID" value="KAH0594087.1"/>
    <property type="molecule type" value="Genomic_DNA"/>
</dbReference>
<proteinExistence type="predicted"/>
<dbReference type="Proteomes" id="UP000764110">
    <property type="component" value="Unassembled WGS sequence"/>
</dbReference>
<accession>A0A9P8M5U5</accession>
<protein>
    <submittedName>
        <fullName evidence="2">Uncharacterized protein</fullName>
    </submittedName>
</protein>
<gene>
    <name evidence="2" type="ORF">MHUMG1_07925</name>
</gene>
<dbReference type="AlphaFoldDB" id="A0A9P8M5U5"/>
<feature type="compositionally biased region" description="Basic and acidic residues" evidence="1">
    <location>
        <begin position="182"/>
        <end position="191"/>
    </location>
</feature>
<evidence type="ECO:0000256" key="1">
    <source>
        <dbReference type="SAM" id="MobiDB-lite"/>
    </source>
</evidence>